<keyword evidence="3" id="KW-0133">Cell shape</keyword>
<dbReference type="GO" id="GO:0005886">
    <property type="term" value="C:plasma membrane"/>
    <property type="evidence" value="ECO:0007669"/>
    <property type="project" value="TreeGrafter"/>
</dbReference>
<dbReference type="Gene3D" id="2.40.10.340">
    <property type="entry name" value="Rod shape-determining protein MreC, domain 1"/>
    <property type="match status" value="1"/>
</dbReference>
<comment type="caution">
    <text evidence="6">The sequence shown here is derived from an EMBL/GenBank/DDBJ whole genome shotgun (WGS) entry which is preliminary data.</text>
</comment>
<reference evidence="6 7" key="1">
    <citation type="journal article" date="2016" name="Nat. Commun.">
        <title>Thousands of microbial genomes shed light on interconnected biogeochemical processes in an aquifer system.</title>
        <authorList>
            <person name="Anantharaman K."/>
            <person name="Brown C.T."/>
            <person name="Hug L.A."/>
            <person name="Sharon I."/>
            <person name="Castelle C.J."/>
            <person name="Probst A.J."/>
            <person name="Thomas B.C."/>
            <person name="Singh A."/>
            <person name="Wilkins M.J."/>
            <person name="Karaoz U."/>
            <person name="Brodie E.L."/>
            <person name="Williams K.H."/>
            <person name="Hubbard S.S."/>
            <person name="Banfield J.F."/>
        </authorList>
    </citation>
    <scope>NUCLEOTIDE SEQUENCE [LARGE SCALE GENOMIC DNA]</scope>
</reference>
<dbReference type="Pfam" id="PF04085">
    <property type="entry name" value="MreC"/>
    <property type="match status" value="1"/>
</dbReference>
<feature type="domain" description="Rod shape-determining protein MreC beta-barrel core" evidence="5">
    <location>
        <begin position="116"/>
        <end position="249"/>
    </location>
</feature>
<evidence type="ECO:0000256" key="1">
    <source>
        <dbReference type="ARBA" id="ARBA00009369"/>
    </source>
</evidence>
<dbReference type="InterPro" id="IPR055342">
    <property type="entry name" value="MreC_beta-barrel_core"/>
</dbReference>
<gene>
    <name evidence="6" type="ORF">A3B37_02715</name>
</gene>
<dbReference type="InterPro" id="IPR042175">
    <property type="entry name" value="Cell/Rod_MreC_2"/>
</dbReference>
<accession>A0A1G2LD60</accession>
<dbReference type="Proteomes" id="UP000176705">
    <property type="component" value="Unassembled WGS sequence"/>
</dbReference>
<name>A0A1G2LD60_9BACT</name>
<organism evidence="6 7">
    <name type="scientific">Candidatus Sungbacteria bacterium RIFCSPLOWO2_01_FULL_59_16</name>
    <dbReference type="NCBI Taxonomy" id="1802280"/>
    <lineage>
        <taxon>Bacteria</taxon>
        <taxon>Candidatus Sungiibacteriota</taxon>
    </lineage>
</organism>
<dbReference type="InterPro" id="IPR007221">
    <property type="entry name" value="MreC"/>
</dbReference>
<dbReference type="GO" id="GO:0008360">
    <property type="term" value="P:regulation of cell shape"/>
    <property type="evidence" value="ECO:0007669"/>
    <property type="project" value="UniProtKB-KW"/>
</dbReference>
<evidence type="ECO:0000256" key="4">
    <source>
        <dbReference type="ARBA" id="ARBA00032089"/>
    </source>
</evidence>
<dbReference type="AlphaFoldDB" id="A0A1G2LD60"/>
<dbReference type="EMBL" id="MHQS01000011">
    <property type="protein sequence ID" value="OHA08739.1"/>
    <property type="molecule type" value="Genomic_DNA"/>
</dbReference>
<comment type="similarity">
    <text evidence="1">Belongs to the MreC family.</text>
</comment>
<evidence type="ECO:0000313" key="7">
    <source>
        <dbReference type="Proteomes" id="UP000176705"/>
    </source>
</evidence>
<proteinExistence type="inferred from homology"/>
<dbReference type="STRING" id="1802280.A3B37_02715"/>
<dbReference type="PANTHER" id="PTHR34138">
    <property type="entry name" value="CELL SHAPE-DETERMINING PROTEIN MREC"/>
    <property type="match status" value="1"/>
</dbReference>
<evidence type="ECO:0000256" key="3">
    <source>
        <dbReference type="ARBA" id="ARBA00022960"/>
    </source>
</evidence>
<dbReference type="InterPro" id="IPR042177">
    <property type="entry name" value="Cell/Rod_1"/>
</dbReference>
<sequence>MFRRVRILRTLSVAALVGLLVLAGAGAAFRSFRERVFGAGRPVLGLANRLTDGVQARFGLDSSGRAAAEAERVRLLAEIARLEEAGRENALLRAALGLREDGETGVLTATVIGFLREGRDEYLVLNRGTDAGIGIGDVVLDQNRAFGGTVSEVGRGFARVLLLSSPSRSVDVVVAGRELRAIAKGANARELSIELVPQGAELKSGDLLVAAPRAAGGRRALLVGEVREVREGESEVFKTVRAIHLFDPATDEVLVLLAP</sequence>
<dbReference type="Gene3D" id="2.40.10.350">
    <property type="entry name" value="Rod shape-determining protein MreC, domain 2"/>
    <property type="match status" value="1"/>
</dbReference>
<dbReference type="PANTHER" id="PTHR34138:SF1">
    <property type="entry name" value="CELL SHAPE-DETERMINING PROTEIN MREC"/>
    <property type="match status" value="1"/>
</dbReference>
<evidence type="ECO:0000313" key="6">
    <source>
        <dbReference type="EMBL" id="OHA08739.1"/>
    </source>
</evidence>
<protein>
    <recommendedName>
        <fullName evidence="2">Cell shape-determining protein MreC</fullName>
    </recommendedName>
    <alternativeName>
        <fullName evidence="4">Cell shape protein MreC</fullName>
    </alternativeName>
</protein>
<evidence type="ECO:0000256" key="2">
    <source>
        <dbReference type="ARBA" id="ARBA00013855"/>
    </source>
</evidence>
<evidence type="ECO:0000259" key="5">
    <source>
        <dbReference type="Pfam" id="PF04085"/>
    </source>
</evidence>